<gene>
    <name evidence="2" type="ORF">BGZ96_001698</name>
</gene>
<evidence type="ECO:0000256" key="1">
    <source>
        <dbReference type="SAM" id="MobiDB-lite"/>
    </source>
</evidence>
<evidence type="ECO:0000313" key="2">
    <source>
        <dbReference type="EMBL" id="KAG0280062.1"/>
    </source>
</evidence>
<feature type="region of interest" description="Disordered" evidence="1">
    <location>
        <begin position="436"/>
        <end position="468"/>
    </location>
</feature>
<name>A0ABQ7JLZ8_9FUNG</name>
<protein>
    <submittedName>
        <fullName evidence="2">Uncharacterized protein</fullName>
    </submittedName>
</protein>
<accession>A0ABQ7JLZ8</accession>
<reference evidence="2 3" key="1">
    <citation type="journal article" date="2020" name="Fungal Divers.">
        <title>Resolving the Mortierellaceae phylogeny through synthesis of multi-gene phylogenetics and phylogenomics.</title>
        <authorList>
            <person name="Vandepol N."/>
            <person name="Liber J."/>
            <person name="Desiro A."/>
            <person name="Na H."/>
            <person name="Kennedy M."/>
            <person name="Barry K."/>
            <person name="Grigoriev I.V."/>
            <person name="Miller A.N."/>
            <person name="O'Donnell K."/>
            <person name="Stajich J.E."/>
            <person name="Bonito G."/>
        </authorList>
    </citation>
    <scope>NUCLEOTIDE SEQUENCE [LARGE SCALE GENOMIC DNA]</scope>
    <source>
        <strain evidence="2 3">AD045</strain>
    </source>
</reference>
<organism evidence="2 3">
    <name type="scientific">Linnemannia gamsii</name>
    <dbReference type="NCBI Taxonomy" id="64522"/>
    <lineage>
        <taxon>Eukaryota</taxon>
        <taxon>Fungi</taxon>
        <taxon>Fungi incertae sedis</taxon>
        <taxon>Mucoromycota</taxon>
        <taxon>Mortierellomycotina</taxon>
        <taxon>Mortierellomycetes</taxon>
        <taxon>Mortierellales</taxon>
        <taxon>Mortierellaceae</taxon>
        <taxon>Linnemannia</taxon>
    </lineage>
</organism>
<proteinExistence type="predicted"/>
<evidence type="ECO:0000313" key="3">
    <source>
        <dbReference type="Proteomes" id="UP001194696"/>
    </source>
</evidence>
<feature type="compositionally biased region" description="Basic and acidic residues" evidence="1">
    <location>
        <begin position="369"/>
        <end position="381"/>
    </location>
</feature>
<comment type="caution">
    <text evidence="2">The sequence shown here is derived from an EMBL/GenBank/DDBJ whole genome shotgun (WGS) entry which is preliminary data.</text>
</comment>
<feature type="compositionally biased region" description="Basic and acidic residues" evidence="1">
    <location>
        <begin position="344"/>
        <end position="362"/>
    </location>
</feature>
<dbReference type="Proteomes" id="UP001194696">
    <property type="component" value="Unassembled WGS sequence"/>
</dbReference>
<dbReference type="EMBL" id="JAAAIM010001292">
    <property type="protein sequence ID" value="KAG0280062.1"/>
    <property type="molecule type" value="Genomic_DNA"/>
</dbReference>
<sequence>MLLRKYMLLRRLSITPPLQSHNPPMIPKKPFMNTAIRSLHDSHDAVYHDADAASKSFHDLRTLVLDTALGRSKFRSTTLTLAKRNSFISKVLFPAANETKKVATIKASESWFLVEGNKKRSFADDTNNAIHNTEDTVLHAASVASAAQKSIHNTQDAAYKATKHNLEDLQGTNDGILGSIAHAKGEARKSSYHIPEVIGATYSDAKHALNDEAYKAAERKQHKLKVTTKEASKRAEKLRAKVIAQLAAEKFEAKKREAEIEVAAKKRQSKIEETARVAAQKVDEFKAALALKRKLLREEADRNAAEKAELARQAAEKKYQAKVEADRLSSEKHAQAKLLADQKQVAKESSQKAKNERWEKNQAVKAMRRRADQEESDRKAVEKAEAKKQIALKKQNALNDAKRLAAEKAAAAKIETAVKIAKEKIAAEEKVMAQVKKQHEADRSSAEVQAKKEAAEAKKRQQELTKREAELAKATKAKAETEKLAHDTVMRVKPFC</sequence>
<keyword evidence="3" id="KW-1185">Reference proteome</keyword>
<feature type="region of interest" description="Disordered" evidence="1">
    <location>
        <begin position="343"/>
        <end position="381"/>
    </location>
</feature>